<evidence type="ECO:0000313" key="4">
    <source>
        <dbReference type="Proteomes" id="UP000183015"/>
    </source>
</evidence>
<keyword evidence="2" id="KW-1133">Transmembrane helix</keyword>
<keyword evidence="4" id="KW-1185">Reference proteome</keyword>
<evidence type="ECO:0008006" key="5">
    <source>
        <dbReference type="Google" id="ProtNLM"/>
    </source>
</evidence>
<sequence length="83" mass="9168">MRGISVIRSGWPDRAPRGRNGLRCPGTQTRFAASITNGIGIGFIVFCILRIATGRWREVPVALYVVSAVFAFYYLMPALHIGQ</sequence>
<feature type="transmembrane region" description="Helical" evidence="2">
    <location>
        <begin position="31"/>
        <end position="49"/>
    </location>
</feature>
<evidence type="ECO:0000256" key="2">
    <source>
        <dbReference type="SAM" id="Phobius"/>
    </source>
</evidence>
<organism evidence="3 4">
    <name type="scientific">Streptacidiphilus jiangxiensis</name>
    <dbReference type="NCBI Taxonomy" id="235985"/>
    <lineage>
        <taxon>Bacteria</taxon>
        <taxon>Bacillati</taxon>
        <taxon>Actinomycetota</taxon>
        <taxon>Actinomycetes</taxon>
        <taxon>Kitasatosporales</taxon>
        <taxon>Streptomycetaceae</taxon>
        <taxon>Streptacidiphilus</taxon>
    </lineage>
</organism>
<feature type="region of interest" description="Disordered" evidence="1">
    <location>
        <begin position="1"/>
        <end position="20"/>
    </location>
</feature>
<gene>
    <name evidence="3" type="ORF">SAMN05414137_108315</name>
</gene>
<reference evidence="4" key="1">
    <citation type="submission" date="2016-10" db="EMBL/GenBank/DDBJ databases">
        <authorList>
            <person name="Varghese N."/>
        </authorList>
    </citation>
    <scope>NUCLEOTIDE SEQUENCE [LARGE SCALE GENOMIC DNA]</scope>
    <source>
        <strain evidence="4">DSM 45096 / BCRC 16803 / CGMCC 4.1857 / CIP 109030 / JCM 12277 / KCTC 19219 / NBRC 100920 / 33214</strain>
    </source>
</reference>
<feature type="transmembrane region" description="Helical" evidence="2">
    <location>
        <begin position="61"/>
        <end position="81"/>
    </location>
</feature>
<evidence type="ECO:0000256" key="1">
    <source>
        <dbReference type="SAM" id="MobiDB-lite"/>
    </source>
</evidence>
<name>A0A1H7Q7U9_STRJI</name>
<accession>A0A1H7Q7U9</accession>
<keyword evidence="2" id="KW-0472">Membrane</keyword>
<evidence type="ECO:0000313" key="3">
    <source>
        <dbReference type="EMBL" id="SEL43575.1"/>
    </source>
</evidence>
<keyword evidence="2" id="KW-0812">Transmembrane</keyword>
<dbReference type="EMBL" id="FOAZ01000008">
    <property type="protein sequence ID" value="SEL43575.1"/>
    <property type="molecule type" value="Genomic_DNA"/>
</dbReference>
<dbReference type="AlphaFoldDB" id="A0A1H7Q7U9"/>
<dbReference type="STRING" id="235985.SAMN05414137_108315"/>
<proteinExistence type="predicted"/>
<dbReference type="Proteomes" id="UP000183015">
    <property type="component" value="Unassembled WGS sequence"/>
</dbReference>
<protein>
    <recommendedName>
        <fullName evidence="5">MFS transporter, AGZA family, xanthine/uracil permease</fullName>
    </recommendedName>
</protein>